<dbReference type="Pfam" id="PF00534">
    <property type="entry name" value="Glycos_transf_1"/>
    <property type="match status" value="1"/>
</dbReference>
<feature type="domain" description="Glycosyl transferase family 1" evidence="3">
    <location>
        <begin position="181"/>
        <end position="342"/>
    </location>
</feature>
<dbReference type="PANTHER" id="PTHR12526">
    <property type="entry name" value="GLYCOSYLTRANSFERASE"/>
    <property type="match status" value="1"/>
</dbReference>
<proteinExistence type="predicted"/>
<sequence length="369" mass="42572">MVKVLVVGQTPPPFGGQIMMTKMLLDASYEDIRLFHAPMSFSREMDEIGKFRFKKILKLFPLVLNIIYQRFRYGIDILYYTPAGPDLLPMYRDFAILLSTRWLFPKCVFHFHSGGGSTNYHRLGELSRFLFRRTYFHVDSAIRLSEFSPRDGEGYRARSNIIIPNGTPDFAKGFIRRSTTPPVKILFVGIVRESKGILTLLEAANCLAKKNLEYEIRIVGKCESPMFEQCVKNKIQELHIEDHIHLCGVVSHEEKMELYRESNIFCFPTFFESESLPMVLMEAMQFSMPIVATRWRGIPSLIEEEVNGFMVPIQDSIAIGNKLAFLINNPEKIQQMGERGRQLFLEKYSINKYYGSMGHLFRQVAGESS</sequence>
<dbReference type="GO" id="GO:0016757">
    <property type="term" value="F:glycosyltransferase activity"/>
    <property type="evidence" value="ECO:0007669"/>
    <property type="project" value="UniProtKB-KW"/>
</dbReference>
<dbReference type="SUPFAM" id="SSF53756">
    <property type="entry name" value="UDP-Glycosyltransferase/glycogen phosphorylase"/>
    <property type="match status" value="1"/>
</dbReference>
<protein>
    <recommendedName>
        <fullName evidence="3">Glycosyl transferase family 1 domain-containing protein</fullName>
    </recommendedName>
</protein>
<dbReference type="Gene3D" id="3.40.50.2000">
    <property type="entry name" value="Glycogen Phosphorylase B"/>
    <property type="match status" value="2"/>
</dbReference>
<dbReference type="PANTHER" id="PTHR12526:SF640">
    <property type="entry name" value="COLANIC ACID BIOSYNTHESIS GLYCOSYLTRANSFERASE WCAL-RELATED"/>
    <property type="match status" value="1"/>
</dbReference>
<keyword evidence="2" id="KW-0808">Transferase</keyword>
<evidence type="ECO:0000256" key="2">
    <source>
        <dbReference type="ARBA" id="ARBA00022679"/>
    </source>
</evidence>
<keyword evidence="1" id="KW-0328">Glycosyltransferase</keyword>
<dbReference type="InterPro" id="IPR001296">
    <property type="entry name" value="Glyco_trans_1"/>
</dbReference>
<name>A0A381XXW2_9ZZZZ</name>
<dbReference type="AlphaFoldDB" id="A0A381XXW2"/>
<evidence type="ECO:0000259" key="3">
    <source>
        <dbReference type="Pfam" id="PF00534"/>
    </source>
</evidence>
<evidence type="ECO:0000313" key="4">
    <source>
        <dbReference type="EMBL" id="SVA69302.1"/>
    </source>
</evidence>
<dbReference type="CDD" id="cd03801">
    <property type="entry name" value="GT4_PimA-like"/>
    <property type="match status" value="1"/>
</dbReference>
<gene>
    <name evidence="4" type="ORF">METZ01_LOCUS122156</name>
</gene>
<reference evidence="4" key="1">
    <citation type="submission" date="2018-05" db="EMBL/GenBank/DDBJ databases">
        <authorList>
            <person name="Lanie J.A."/>
            <person name="Ng W.-L."/>
            <person name="Kazmierczak K.M."/>
            <person name="Andrzejewski T.M."/>
            <person name="Davidsen T.M."/>
            <person name="Wayne K.J."/>
            <person name="Tettelin H."/>
            <person name="Glass J.I."/>
            <person name="Rusch D."/>
            <person name="Podicherti R."/>
            <person name="Tsui H.-C.T."/>
            <person name="Winkler M.E."/>
        </authorList>
    </citation>
    <scope>NUCLEOTIDE SEQUENCE</scope>
</reference>
<organism evidence="4">
    <name type="scientific">marine metagenome</name>
    <dbReference type="NCBI Taxonomy" id="408172"/>
    <lineage>
        <taxon>unclassified sequences</taxon>
        <taxon>metagenomes</taxon>
        <taxon>ecological metagenomes</taxon>
    </lineage>
</organism>
<accession>A0A381XXW2</accession>
<evidence type="ECO:0000256" key="1">
    <source>
        <dbReference type="ARBA" id="ARBA00022676"/>
    </source>
</evidence>
<dbReference type="EMBL" id="UINC01016689">
    <property type="protein sequence ID" value="SVA69302.1"/>
    <property type="molecule type" value="Genomic_DNA"/>
</dbReference>